<protein>
    <submittedName>
        <fullName evidence="2">DUF397 domain-containing protein</fullName>
    </submittedName>
</protein>
<keyword evidence="3" id="KW-1185">Reference proteome</keyword>
<evidence type="ECO:0000313" key="2">
    <source>
        <dbReference type="EMBL" id="GGY29386.1"/>
    </source>
</evidence>
<proteinExistence type="predicted"/>
<accession>A0ABQ2ZXZ5</accession>
<dbReference type="EMBL" id="BMUU01000003">
    <property type="protein sequence ID" value="GGY29386.1"/>
    <property type="molecule type" value="Genomic_DNA"/>
</dbReference>
<evidence type="ECO:0000259" key="1">
    <source>
        <dbReference type="Pfam" id="PF04149"/>
    </source>
</evidence>
<gene>
    <name evidence="2" type="ORF">GCM10010326_24020</name>
</gene>
<sequence>MGGNDQLAGIGAIMAILQGATDTWTKSSYSTGNGACVEVKSPETHAIAVRDSKVTAGPSISFAPGAWNAFVAEVTRDSLS</sequence>
<feature type="domain" description="DUF397" evidence="1">
    <location>
        <begin position="23"/>
        <end position="74"/>
    </location>
</feature>
<organism evidence="2 3">
    <name type="scientific">Streptomyces xanthochromogenes</name>
    <dbReference type="NCBI Taxonomy" id="67384"/>
    <lineage>
        <taxon>Bacteria</taxon>
        <taxon>Bacillati</taxon>
        <taxon>Actinomycetota</taxon>
        <taxon>Actinomycetes</taxon>
        <taxon>Kitasatosporales</taxon>
        <taxon>Streptomycetaceae</taxon>
        <taxon>Streptomyces</taxon>
    </lineage>
</organism>
<reference evidence="3" key="1">
    <citation type="journal article" date="2019" name="Int. J. Syst. Evol. Microbiol.">
        <title>The Global Catalogue of Microorganisms (GCM) 10K type strain sequencing project: providing services to taxonomists for standard genome sequencing and annotation.</title>
        <authorList>
            <consortium name="The Broad Institute Genomics Platform"/>
            <consortium name="The Broad Institute Genome Sequencing Center for Infectious Disease"/>
            <person name="Wu L."/>
            <person name="Ma J."/>
        </authorList>
    </citation>
    <scope>NUCLEOTIDE SEQUENCE [LARGE SCALE GENOMIC DNA]</scope>
    <source>
        <strain evidence="3">JCM 4594</strain>
    </source>
</reference>
<dbReference type="InterPro" id="IPR007278">
    <property type="entry name" value="DUF397"/>
</dbReference>
<dbReference type="Pfam" id="PF04149">
    <property type="entry name" value="DUF397"/>
    <property type="match status" value="1"/>
</dbReference>
<evidence type="ECO:0000313" key="3">
    <source>
        <dbReference type="Proteomes" id="UP000600946"/>
    </source>
</evidence>
<name>A0ABQ2ZXZ5_9ACTN</name>
<dbReference type="Proteomes" id="UP000600946">
    <property type="component" value="Unassembled WGS sequence"/>
</dbReference>
<comment type="caution">
    <text evidence="2">The sequence shown here is derived from an EMBL/GenBank/DDBJ whole genome shotgun (WGS) entry which is preliminary data.</text>
</comment>